<feature type="repeat" description="TPR" evidence="3">
    <location>
        <begin position="1993"/>
        <end position="2026"/>
    </location>
</feature>
<feature type="compositionally biased region" description="Basic and acidic residues" evidence="4">
    <location>
        <begin position="982"/>
        <end position="995"/>
    </location>
</feature>
<feature type="repeat" description="TPR" evidence="3">
    <location>
        <begin position="1300"/>
        <end position="1333"/>
    </location>
</feature>
<feature type="compositionally biased region" description="Basic residues" evidence="4">
    <location>
        <begin position="1010"/>
        <end position="1025"/>
    </location>
</feature>
<name>A0AAU9WC44_9CNID</name>
<comment type="caution">
    <text evidence="5">The sequence shown here is derived from an EMBL/GenBank/DDBJ whole genome shotgun (WGS) entry which is preliminary data.</text>
</comment>
<feature type="compositionally biased region" description="Polar residues" evidence="4">
    <location>
        <begin position="999"/>
        <end position="1009"/>
    </location>
</feature>
<keyword evidence="1" id="KW-0677">Repeat</keyword>
<feature type="compositionally biased region" description="Low complexity" evidence="4">
    <location>
        <begin position="166"/>
        <end position="182"/>
    </location>
</feature>
<evidence type="ECO:0000313" key="6">
    <source>
        <dbReference type="Proteomes" id="UP001159428"/>
    </source>
</evidence>
<dbReference type="EMBL" id="CALNXJ010000010">
    <property type="protein sequence ID" value="CAH3106600.1"/>
    <property type="molecule type" value="Genomic_DNA"/>
</dbReference>
<feature type="region of interest" description="Disordered" evidence="4">
    <location>
        <begin position="417"/>
        <end position="481"/>
    </location>
</feature>
<feature type="repeat" description="TPR" evidence="3">
    <location>
        <begin position="1437"/>
        <end position="1470"/>
    </location>
</feature>
<feature type="region of interest" description="Disordered" evidence="4">
    <location>
        <begin position="667"/>
        <end position="689"/>
    </location>
</feature>
<evidence type="ECO:0000313" key="5">
    <source>
        <dbReference type="EMBL" id="CAH3106600.1"/>
    </source>
</evidence>
<feature type="repeat" description="TPR" evidence="3">
    <location>
        <begin position="1368"/>
        <end position="1401"/>
    </location>
</feature>
<feature type="repeat" description="TPR" evidence="3">
    <location>
        <begin position="1334"/>
        <end position="1367"/>
    </location>
</feature>
<evidence type="ECO:0000256" key="2">
    <source>
        <dbReference type="ARBA" id="ARBA00022803"/>
    </source>
</evidence>
<dbReference type="SUPFAM" id="SSF48452">
    <property type="entry name" value="TPR-like"/>
    <property type="match status" value="5"/>
</dbReference>
<gene>
    <name evidence="5" type="ORF">PMEA_00001620</name>
</gene>
<dbReference type="Pfam" id="PF13414">
    <property type="entry name" value="TPR_11"/>
    <property type="match status" value="3"/>
</dbReference>
<feature type="repeat" description="TPR" evidence="3">
    <location>
        <begin position="1266"/>
        <end position="1299"/>
    </location>
</feature>
<keyword evidence="2 3" id="KW-0802">TPR repeat</keyword>
<feature type="region of interest" description="Disordered" evidence="4">
    <location>
        <begin position="152"/>
        <end position="295"/>
    </location>
</feature>
<organism evidence="5 6">
    <name type="scientific">Pocillopora meandrina</name>
    <dbReference type="NCBI Taxonomy" id="46732"/>
    <lineage>
        <taxon>Eukaryota</taxon>
        <taxon>Metazoa</taxon>
        <taxon>Cnidaria</taxon>
        <taxon>Anthozoa</taxon>
        <taxon>Hexacorallia</taxon>
        <taxon>Scleractinia</taxon>
        <taxon>Astrocoeniina</taxon>
        <taxon>Pocilloporidae</taxon>
        <taxon>Pocillopora</taxon>
    </lineage>
</organism>
<feature type="repeat" description="TPR" evidence="3">
    <location>
        <begin position="1607"/>
        <end position="1640"/>
    </location>
</feature>
<feature type="compositionally biased region" description="Basic and acidic residues" evidence="4">
    <location>
        <begin position="262"/>
        <end position="295"/>
    </location>
</feature>
<dbReference type="SMART" id="SM00028">
    <property type="entry name" value="TPR"/>
    <property type="match status" value="24"/>
</dbReference>
<feature type="region of interest" description="Disordered" evidence="4">
    <location>
        <begin position="947"/>
        <end position="1025"/>
    </location>
</feature>
<feature type="compositionally biased region" description="Basic residues" evidence="4">
    <location>
        <begin position="56"/>
        <end position="67"/>
    </location>
</feature>
<dbReference type="PANTHER" id="PTHR44858">
    <property type="entry name" value="TETRATRICOPEPTIDE REPEAT PROTEIN 6"/>
    <property type="match status" value="1"/>
</dbReference>
<feature type="repeat" description="TPR" evidence="3">
    <location>
        <begin position="1855"/>
        <end position="1888"/>
    </location>
</feature>
<keyword evidence="6" id="KW-1185">Reference proteome</keyword>
<feature type="compositionally biased region" description="Acidic residues" evidence="4">
    <location>
        <begin position="667"/>
        <end position="679"/>
    </location>
</feature>
<accession>A0AAU9WC44</accession>
<feature type="repeat" description="TPR" evidence="3">
    <location>
        <begin position="2095"/>
        <end position="2128"/>
    </location>
</feature>
<protein>
    <recommendedName>
        <fullName evidence="7">UDP-N-acetylglucosamine--peptide N-acetylglucosaminyltransferase SPINDLY</fullName>
    </recommendedName>
</protein>
<dbReference type="PROSITE" id="PS50293">
    <property type="entry name" value="TPR_REGION"/>
    <property type="match status" value="2"/>
</dbReference>
<dbReference type="PROSITE" id="PS50005">
    <property type="entry name" value="TPR"/>
    <property type="match status" value="14"/>
</dbReference>
<reference evidence="5 6" key="1">
    <citation type="submission" date="2022-05" db="EMBL/GenBank/DDBJ databases">
        <authorList>
            <consortium name="Genoscope - CEA"/>
            <person name="William W."/>
        </authorList>
    </citation>
    <scope>NUCLEOTIDE SEQUENCE [LARGE SCALE GENOMIC DNA]</scope>
</reference>
<dbReference type="PANTHER" id="PTHR44858:SF1">
    <property type="entry name" value="UDP-N-ACETYLGLUCOSAMINE--PEPTIDE N-ACETYLGLUCOSAMINYLTRANSFERASE SPINDLY-RELATED"/>
    <property type="match status" value="1"/>
</dbReference>
<feature type="compositionally biased region" description="Polar residues" evidence="4">
    <location>
        <begin position="212"/>
        <end position="230"/>
    </location>
</feature>
<feature type="region of interest" description="Disordered" evidence="4">
    <location>
        <begin position="858"/>
        <end position="902"/>
    </location>
</feature>
<dbReference type="Proteomes" id="UP001159428">
    <property type="component" value="Unassembled WGS sequence"/>
</dbReference>
<dbReference type="InterPro" id="IPR011990">
    <property type="entry name" value="TPR-like_helical_dom_sf"/>
</dbReference>
<feature type="compositionally biased region" description="Polar residues" evidence="4">
    <location>
        <begin position="962"/>
        <end position="975"/>
    </location>
</feature>
<feature type="repeat" description="TPR" evidence="3">
    <location>
        <begin position="1651"/>
        <end position="1684"/>
    </location>
</feature>
<dbReference type="Gene3D" id="1.25.40.10">
    <property type="entry name" value="Tetratricopeptide repeat domain"/>
    <property type="match status" value="10"/>
</dbReference>
<feature type="repeat" description="TPR" evidence="3">
    <location>
        <begin position="1198"/>
        <end position="1231"/>
    </location>
</feature>
<feature type="repeat" description="TPR" evidence="3">
    <location>
        <begin position="1821"/>
        <end position="1854"/>
    </location>
</feature>
<feature type="repeat" description="TPR" evidence="3">
    <location>
        <begin position="2061"/>
        <end position="2094"/>
    </location>
</feature>
<evidence type="ECO:0000256" key="3">
    <source>
        <dbReference type="PROSITE-ProRule" id="PRU00339"/>
    </source>
</evidence>
<feature type="compositionally biased region" description="Acidic residues" evidence="4">
    <location>
        <begin position="883"/>
        <end position="901"/>
    </location>
</feature>
<evidence type="ECO:0000256" key="1">
    <source>
        <dbReference type="ARBA" id="ARBA00022737"/>
    </source>
</evidence>
<sequence length="2163" mass="244045">MSFGGKSFKREELRMKLELQKLTKQSKNEFSGLNPNDKSKFLESSLKTALALKNQPIKRSRPAKSKQKVTGIENNESDGEVPPPSPSIDLAPELRSTPDSEIHAKAVAGVDCFGADLRSSDLFSRSTGVASIRSKVDLNVVMYGRGLQEETSAVIKTREKKSVKKPQSARSRSPRSPAPQAQHRNIQTKKPAIIGSQSTTVAVQLTPRPAQKQRTTSRASQQGSVRSGASSARDKEILKAGSPTGDEDEGEADSALVTEANSGKDDRPKEVKVHTRSEDASGDTHDQEADVKDETRTVQVAFDLVENAEQDENEKAEKHFITSEVLKSSISAPALASGKMAVDSEEDSPINRIHSEILELTRRISQPEVGLLNLIRATEEAENEAKRLQEMASAASPARESLLLRAMAERGGTGFSIQGALRGLSPRDPKQLTSTSPMMPKPPVPAVKTKLQSDETNRARVSVEEKESSSTSPKKDRGMAMNSEMSAPAEINAKPQEAELPQTASKGTVTRRSGVTEMDVSGSTSLTPLTRQGLASQKTMTTEQAMECLLLPSEVVPEDIISIKGQQFEMVSKQSPALETAPDSEKQWIDLKQDKTVMFLDSWEVKEKKEKENDQKPVKTHNIHHFCTMPSRVELPPHLCRLTRDKHTSNKYRKLTEKTMEVLQEETDLAETVEEETGDEKEPEKPSRAVQQRRWSVVAQRILDEALVAGDYEETFNRLKRASDDLFSVEQEQSLDIVGVKIELKDDSSRLYWTPAPPKMNLAPATIKSQLYPEYQGAALLQESLGADVRTATGMDSEDNNETEAEMEADGIRYRVLSRTHESMTDLRKLLAESVEHRPKTDLGGEGRADRFSAQLGRMGETDQQGGPSKFVSVLDKRRQDNKEDDTDEREEEWNGEEEKEETGFVYFRSASQPLLSIGDKDLKVQAGYDVSMNELNYQREQVAAIKEKQQEKHEIEDSILPQESSAPTKTTPAEHSTVLDLSHELDTDEGRTDAGDSMSIQTGTTGPTSRRRIPHQRRVKKKTKRELERERAIREFLNQPARKLVRCRSFTEVRFLAEETITERRESISISAELMRVNSEPALFDFDNVFKNEFTGSDIENFDEVRERLWYVWFDEVYPPTPALPEIKFDLQSFASPRPPTPSKSSAVVIDNNILDDIQVIEPEIQSSDQELYQALQEEVDRLTDLIDTTQGKESLAIHLCRRGAVYRKLGYLKKAWDDLNRSIELEPKLLDAYWHRHLLHLLQDNRKLALEDLSFIIKNNSSQARAFRSRAELYRQENDATMAIVNYSQAIRLNPDDAETYYQRAAMFKMRGDMILALEDYKIAAKLLPSKTDAMFEIGLFRFQNENWTAALRDFTEILQQDPEDSKAYTYRARVYAKMDNFEAALKDLAAAVHYDPNNAVAFYHRGCLLRKVHSRRALQDLSVSLLLDSSEDNVKAFLHRGILYTDLKRWEDAVPDFEAALQLDSNLASAHVNIGLIYIIKNSNYHKAVRRYTAAIRVDPTYIRAYICRAEAYHKLHMTQDAILDYTRVIHMRPDVSDYHMARGKLLLEQNKLELASFHVRQAADLNRGLGASATQQAVVQSFLKNFDQAIEVLERATRVKPVAPLFILLGKTNMKAKRFENAIRSFERAIDIMTPWNPRVEMPMEAASVHFLIGMCHSELGRPLGALDAFNNAIRVNPDFAEAFYQRGLTKMKLKHAKGIHDFNRALAIKPTLFQAFLSRAAYYGLKGRYSKGIMSCNEAIKLQPRSVRAYLYRGALKYNIKAFSLAVKDLTEAVAIDCKCSLAYFNRAVCYYEMRFFQKALMDYGTVMLLEDAPNIKVLQNRGLLYYEIDDVENALQDFLAAAKVSPANPHIRHTLGLCYHKLNRLEEAVSSYNDALRIDPFFVEAYNGRGNALMDFGHEDGTILGRHDYLKALHVDPLCLSARVNLGYNLQVEGKFQAAWNQFSAAISINSACQSALEGRAVVNLQMRNTFGAFVDMNDAIKISKTAELLTNRGVVQQFMGDLVNAIRDYQAAVKTDPSYALAYYNAANVYFRQRQFKQALNYYDKALSWYSEDESAVLNRAITKVMIKDTRGAIQDFNRAVELNPYAAHLYFNRANLYASLRKYKESEDDYTRALSLKPGDALVYKRRADVLGKQGKKGAAIEDYKRAIVIQTTKR</sequence>
<feature type="compositionally biased region" description="Basic and acidic residues" evidence="4">
    <location>
        <begin position="451"/>
        <end position="478"/>
    </location>
</feature>
<evidence type="ECO:0000256" key="4">
    <source>
        <dbReference type="SAM" id="MobiDB-lite"/>
    </source>
</evidence>
<dbReference type="InterPro" id="IPR050498">
    <property type="entry name" value="Ycf3"/>
</dbReference>
<dbReference type="Pfam" id="PF14559">
    <property type="entry name" value="TPR_19"/>
    <property type="match status" value="1"/>
</dbReference>
<feature type="region of interest" description="Disordered" evidence="4">
    <location>
        <begin position="53"/>
        <end position="94"/>
    </location>
</feature>
<proteinExistence type="predicted"/>
<dbReference type="InterPro" id="IPR019734">
    <property type="entry name" value="TPR_rpt"/>
</dbReference>
<dbReference type="Pfam" id="PF00515">
    <property type="entry name" value="TPR_1"/>
    <property type="match status" value="1"/>
</dbReference>
<evidence type="ECO:0008006" key="7">
    <source>
        <dbReference type="Google" id="ProtNLM"/>
    </source>
</evidence>
<feature type="repeat" description="TPR" evidence="3">
    <location>
        <begin position="2027"/>
        <end position="2060"/>
    </location>
</feature>
<feature type="compositionally biased region" description="Basic and acidic residues" evidence="4">
    <location>
        <begin position="947"/>
        <end position="957"/>
    </location>
</feature>